<accession>A0A9X7U752</accession>
<feature type="domain" description="HTH lysR-type" evidence="5">
    <location>
        <begin position="6"/>
        <end position="63"/>
    </location>
</feature>
<dbReference type="SUPFAM" id="SSF46785">
    <property type="entry name" value="Winged helix' DNA-binding domain"/>
    <property type="match status" value="2"/>
</dbReference>
<evidence type="ECO:0000313" key="7">
    <source>
        <dbReference type="Proteomes" id="UP000515377"/>
    </source>
</evidence>
<dbReference type="PANTHER" id="PTHR30126:SF98">
    <property type="entry name" value="HTH-TYPE TRANSCRIPTIONAL ACTIVATOR BAUR"/>
    <property type="match status" value="1"/>
</dbReference>
<dbReference type="GO" id="GO:0000976">
    <property type="term" value="F:transcription cis-regulatory region binding"/>
    <property type="evidence" value="ECO:0007669"/>
    <property type="project" value="TreeGrafter"/>
</dbReference>
<evidence type="ECO:0000256" key="4">
    <source>
        <dbReference type="ARBA" id="ARBA00023163"/>
    </source>
</evidence>
<gene>
    <name evidence="6" type="ORF">H3V42_24525</name>
</gene>
<dbReference type="Gene3D" id="3.40.190.10">
    <property type="entry name" value="Periplasmic binding protein-like II"/>
    <property type="match status" value="2"/>
</dbReference>
<keyword evidence="4" id="KW-0804">Transcription</keyword>
<comment type="similarity">
    <text evidence="1">Belongs to the LysR transcriptional regulatory family.</text>
</comment>
<dbReference type="InterPro" id="IPR036390">
    <property type="entry name" value="WH_DNA-bd_sf"/>
</dbReference>
<evidence type="ECO:0000256" key="2">
    <source>
        <dbReference type="ARBA" id="ARBA00023015"/>
    </source>
</evidence>
<dbReference type="GO" id="GO:0003700">
    <property type="term" value="F:DNA-binding transcription factor activity"/>
    <property type="evidence" value="ECO:0007669"/>
    <property type="project" value="InterPro"/>
</dbReference>
<dbReference type="Gene3D" id="1.10.10.10">
    <property type="entry name" value="Winged helix-like DNA-binding domain superfamily/Winged helix DNA-binding domain"/>
    <property type="match status" value="2"/>
</dbReference>
<sequence>MNPDQFNIRHLAAMAAVVELGSVSLAARAVNLTQPAVTQGIAKLEAQLGLPLFARQPGGMVALEPAERLKPRIDAALRLIGSNRVTAAQVRAFVALARSGSYAAAAVATGVAEPSLHRAVGDLGLALGQRLVDRRGRGVMLTRAGAVLAQRLRLALAELRQGLEDLADLRGQEGGRILVGAMPLSRARLIPDAIARFRADFPLVDISVHEGSHAELVGPLRDGEIDMMVGALRDPAMALDLTQQPLFEDRPTILARRGHALAAGWDADALRRYPWILPPEGTPLRQLWQAMFAALGGDLPAVPIECGSVMMIRQLLVGGEYLTLLSHDQLALELEAGLLIDIGPAPGAISRTIGLTTRADWRPTRLQQQFMAAIDQAAAHMNS</sequence>
<feature type="domain" description="HTH lysR-type" evidence="5">
    <location>
        <begin position="85"/>
        <end position="142"/>
    </location>
</feature>
<dbReference type="EMBL" id="CP060122">
    <property type="protein sequence ID" value="QNG44961.1"/>
    <property type="molecule type" value="Genomic_DNA"/>
</dbReference>
<keyword evidence="3" id="KW-0238">DNA-binding</keyword>
<evidence type="ECO:0000313" key="6">
    <source>
        <dbReference type="EMBL" id="QNG44961.1"/>
    </source>
</evidence>
<dbReference type="PRINTS" id="PR00039">
    <property type="entry name" value="HTHLYSR"/>
</dbReference>
<dbReference type="InterPro" id="IPR036388">
    <property type="entry name" value="WH-like_DNA-bd_sf"/>
</dbReference>
<organism evidence="6 7">
    <name type="scientific">Sphingobium yanoikuyae</name>
    <name type="common">Sphingomonas yanoikuyae</name>
    <dbReference type="NCBI Taxonomy" id="13690"/>
    <lineage>
        <taxon>Bacteria</taxon>
        <taxon>Pseudomonadati</taxon>
        <taxon>Pseudomonadota</taxon>
        <taxon>Alphaproteobacteria</taxon>
        <taxon>Sphingomonadales</taxon>
        <taxon>Sphingomonadaceae</taxon>
        <taxon>Sphingobium</taxon>
    </lineage>
</organism>
<dbReference type="Pfam" id="PF03466">
    <property type="entry name" value="LysR_substrate"/>
    <property type="match status" value="1"/>
</dbReference>
<keyword evidence="2" id="KW-0805">Transcription regulation</keyword>
<evidence type="ECO:0000256" key="1">
    <source>
        <dbReference type="ARBA" id="ARBA00009437"/>
    </source>
</evidence>
<dbReference type="InterPro" id="IPR005119">
    <property type="entry name" value="LysR_subst-bd"/>
</dbReference>
<evidence type="ECO:0000259" key="5">
    <source>
        <dbReference type="PROSITE" id="PS50931"/>
    </source>
</evidence>
<name>A0A9X7U752_SPHYA</name>
<proteinExistence type="inferred from homology"/>
<dbReference type="Proteomes" id="UP000515377">
    <property type="component" value="Chromosome"/>
</dbReference>
<dbReference type="Pfam" id="PF00126">
    <property type="entry name" value="HTH_1"/>
    <property type="match status" value="2"/>
</dbReference>
<dbReference type="PANTHER" id="PTHR30126">
    <property type="entry name" value="HTH-TYPE TRANSCRIPTIONAL REGULATOR"/>
    <property type="match status" value="1"/>
</dbReference>
<dbReference type="SUPFAM" id="SSF53850">
    <property type="entry name" value="Periplasmic binding protein-like II"/>
    <property type="match status" value="1"/>
</dbReference>
<reference evidence="6 7" key="1">
    <citation type="submission" date="2020-07" db="EMBL/GenBank/DDBJ databases">
        <title>Whole genome sequence of Sphingobium yanoikuyae A3.</title>
        <authorList>
            <person name="Han S.-S."/>
        </authorList>
    </citation>
    <scope>NUCLEOTIDE SEQUENCE [LARGE SCALE GENOMIC DNA]</scope>
    <source>
        <strain evidence="6 7">A3</strain>
    </source>
</reference>
<dbReference type="PROSITE" id="PS50931">
    <property type="entry name" value="HTH_LYSR"/>
    <property type="match status" value="2"/>
</dbReference>
<dbReference type="AlphaFoldDB" id="A0A9X7U752"/>
<dbReference type="InterPro" id="IPR000847">
    <property type="entry name" value="LysR_HTH_N"/>
</dbReference>
<evidence type="ECO:0000256" key="3">
    <source>
        <dbReference type="ARBA" id="ARBA00023125"/>
    </source>
</evidence>
<protein>
    <submittedName>
        <fullName evidence="6">LysR family transcriptional regulator</fullName>
    </submittedName>
</protein>